<dbReference type="EMBL" id="JAAAIP010002427">
    <property type="protein sequence ID" value="KAG0300145.1"/>
    <property type="molecule type" value="Genomic_DNA"/>
</dbReference>
<proteinExistence type="predicted"/>
<feature type="non-terminal residue" evidence="1">
    <location>
        <position position="1"/>
    </location>
</feature>
<protein>
    <submittedName>
        <fullName evidence="1">Uncharacterized protein</fullName>
    </submittedName>
</protein>
<sequence length="70" mass="8317">GPFTIRPEDIGKFEKGISTTEQRMTLLKERVDELEFVLREYYSDGDIFQNYAERHEEKKLTKKVSLLRHG</sequence>
<reference evidence="1" key="1">
    <citation type="journal article" date="2020" name="Fungal Divers.">
        <title>Resolving the Mortierellaceae phylogeny through synthesis of multi-gene phylogenetics and phylogenomics.</title>
        <authorList>
            <person name="Vandepol N."/>
            <person name="Liber J."/>
            <person name="Desiro A."/>
            <person name="Na H."/>
            <person name="Kennedy M."/>
            <person name="Barry K."/>
            <person name="Grigoriev I.V."/>
            <person name="Miller A.N."/>
            <person name="O'Donnell K."/>
            <person name="Stajich J.E."/>
            <person name="Bonito G."/>
        </authorList>
    </citation>
    <scope>NUCLEOTIDE SEQUENCE</scope>
    <source>
        <strain evidence="1">REB-010B</strain>
    </source>
</reference>
<name>A0A9P6QVP9_9FUNG</name>
<feature type="non-terminal residue" evidence="1">
    <location>
        <position position="70"/>
    </location>
</feature>
<organism evidence="1 2">
    <name type="scientific">Dissophora globulifera</name>
    <dbReference type="NCBI Taxonomy" id="979702"/>
    <lineage>
        <taxon>Eukaryota</taxon>
        <taxon>Fungi</taxon>
        <taxon>Fungi incertae sedis</taxon>
        <taxon>Mucoromycota</taxon>
        <taxon>Mortierellomycotina</taxon>
        <taxon>Mortierellomycetes</taxon>
        <taxon>Mortierellales</taxon>
        <taxon>Mortierellaceae</taxon>
        <taxon>Dissophora</taxon>
    </lineage>
</organism>
<accession>A0A9P6QVP9</accession>
<dbReference type="OrthoDB" id="2403806at2759"/>
<dbReference type="AlphaFoldDB" id="A0A9P6QVP9"/>
<evidence type="ECO:0000313" key="1">
    <source>
        <dbReference type="EMBL" id="KAG0300145.1"/>
    </source>
</evidence>
<comment type="caution">
    <text evidence="1">The sequence shown here is derived from an EMBL/GenBank/DDBJ whole genome shotgun (WGS) entry which is preliminary data.</text>
</comment>
<keyword evidence="2" id="KW-1185">Reference proteome</keyword>
<evidence type="ECO:0000313" key="2">
    <source>
        <dbReference type="Proteomes" id="UP000738325"/>
    </source>
</evidence>
<gene>
    <name evidence="1" type="ORF">BGZ99_003901</name>
</gene>
<dbReference type="Proteomes" id="UP000738325">
    <property type="component" value="Unassembled WGS sequence"/>
</dbReference>